<keyword evidence="4" id="KW-0408">Iron</keyword>
<feature type="domain" description="Fe-S hydro-lyase tartrate dehydratase alpha-type catalytic" evidence="7">
    <location>
        <begin position="14"/>
        <end position="280"/>
    </location>
</feature>
<dbReference type="NCBIfam" id="TIGR00722">
    <property type="entry name" value="ttdA_fumA_fumB"/>
    <property type="match status" value="1"/>
</dbReference>
<dbReference type="GO" id="GO:0046872">
    <property type="term" value="F:metal ion binding"/>
    <property type="evidence" value="ECO:0007669"/>
    <property type="project" value="UniProtKB-KW"/>
</dbReference>
<dbReference type="GO" id="GO:0051539">
    <property type="term" value="F:4 iron, 4 sulfur cluster binding"/>
    <property type="evidence" value="ECO:0007669"/>
    <property type="project" value="UniProtKB-KW"/>
</dbReference>
<dbReference type="KEGG" id="dmp:FAK_26220"/>
<keyword evidence="5" id="KW-0411">Iron-sulfur</keyword>
<dbReference type="RefSeq" id="WP_338600105.1">
    <property type="nucleotide sequence ID" value="NZ_AP028679.1"/>
</dbReference>
<dbReference type="NCBIfam" id="NF004885">
    <property type="entry name" value="PRK06246.1"/>
    <property type="match status" value="1"/>
</dbReference>
<evidence type="ECO:0000256" key="4">
    <source>
        <dbReference type="ARBA" id="ARBA00023004"/>
    </source>
</evidence>
<dbReference type="InterPro" id="IPR004646">
    <property type="entry name" value="Fe-S_hydro-lyase_TtdA-typ_cat"/>
</dbReference>
<evidence type="ECO:0000256" key="3">
    <source>
        <dbReference type="ARBA" id="ARBA00022723"/>
    </source>
</evidence>
<name>A0AAU9EEJ4_9BACT</name>
<evidence type="ECO:0000256" key="5">
    <source>
        <dbReference type="ARBA" id="ARBA00023014"/>
    </source>
</evidence>
<evidence type="ECO:0000259" key="7">
    <source>
        <dbReference type="Pfam" id="PF05681"/>
    </source>
</evidence>
<dbReference type="InterPro" id="IPR051208">
    <property type="entry name" value="Class-I_Fumarase/Tartrate_DH"/>
</dbReference>
<dbReference type="GO" id="GO:0016829">
    <property type="term" value="F:lyase activity"/>
    <property type="evidence" value="ECO:0007669"/>
    <property type="project" value="UniProtKB-KW"/>
</dbReference>
<dbReference type="Proteomes" id="UP001366166">
    <property type="component" value="Chromosome"/>
</dbReference>
<keyword evidence="2" id="KW-0004">4Fe-4S</keyword>
<reference evidence="9" key="1">
    <citation type="journal article" date="2023" name="Arch. Microbiol.">
        <title>Desulfoferula mesophilus gen. nov. sp. nov., a mesophilic sulfate-reducing bacterium isolated from a brackish lake sediment.</title>
        <authorList>
            <person name="Watanabe T."/>
            <person name="Yabe T."/>
            <person name="Tsuji J.M."/>
            <person name="Fukui M."/>
        </authorList>
    </citation>
    <scope>NUCLEOTIDE SEQUENCE [LARGE SCALE GENOMIC DNA]</scope>
    <source>
        <strain evidence="9">12FAK</strain>
    </source>
</reference>
<sequence>MSNPRTVEVSAIADTVARLCGEADLYLPEDVRRAFTQAQADEPSPVGREVLARLLENADIAAEEKMPICQDCGLAVIFIDVGQDVHLSGGDLAEAINEGVRRGYKDNYLRKSSCHPFSRENTGDNTPAIINYSIVPGDKVHLWVVPKGGGSENMSKVFLLTPAVGIAGVKKAILETVEAAGPNPCPPIILGVAVGGTFDQAAVRAKRTLLRELDSVNPDPEAAVLEKELLEEVNKLGIGPAGLGGGTTCLKVFVDIKPCHIASLPVAVNVQCHAARHKEAVL</sequence>
<evidence type="ECO:0000256" key="2">
    <source>
        <dbReference type="ARBA" id="ARBA00022485"/>
    </source>
</evidence>
<dbReference type="EMBL" id="AP028679">
    <property type="protein sequence ID" value="BEQ15556.1"/>
    <property type="molecule type" value="Genomic_DNA"/>
</dbReference>
<dbReference type="PANTHER" id="PTHR30389:SF17">
    <property type="entry name" value="L(+)-TARTRATE DEHYDRATASE SUBUNIT ALPHA-RELATED"/>
    <property type="match status" value="1"/>
</dbReference>
<dbReference type="AlphaFoldDB" id="A0AAU9EEJ4"/>
<gene>
    <name evidence="8" type="ORF">FAK_26220</name>
</gene>
<keyword evidence="6" id="KW-0456">Lyase</keyword>
<accession>A0AAU9EEJ4</accession>
<organism evidence="8 9">
    <name type="scientific">Desulfoferula mesophila</name>
    <dbReference type="NCBI Taxonomy" id="3058419"/>
    <lineage>
        <taxon>Bacteria</taxon>
        <taxon>Pseudomonadati</taxon>
        <taxon>Thermodesulfobacteriota</taxon>
        <taxon>Desulfarculia</taxon>
        <taxon>Desulfarculales</taxon>
        <taxon>Desulfarculaceae</taxon>
        <taxon>Desulfoferula</taxon>
    </lineage>
</organism>
<protein>
    <submittedName>
        <fullName evidence="8">Fumarate hydratase</fullName>
    </submittedName>
</protein>
<evidence type="ECO:0000313" key="9">
    <source>
        <dbReference type="Proteomes" id="UP001366166"/>
    </source>
</evidence>
<keyword evidence="3" id="KW-0479">Metal-binding</keyword>
<dbReference type="Pfam" id="PF05681">
    <property type="entry name" value="Fumerase"/>
    <property type="match status" value="1"/>
</dbReference>
<comment type="similarity">
    <text evidence="1">Belongs to the class-I fumarase family.</text>
</comment>
<proteinExistence type="inferred from homology"/>
<keyword evidence="9" id="KW-1185">Reference proteome</keyword>
<dbReference type="PANTHER" id="PTHR30389">
    <property type="entry name" value="FUMARATE HYDRATASE-RELATED"/>
    <property type="match status" value="1"/>
</dbReference>
<evidence type="ECO:0000313" key="8">
    <source>
        <dbReference type="EMBL" id="BEQ15556.1"/>
    </source>
</evidence>
<evidence type="ECO:0000256" key="1">
    <source>
        <dbReference type="ARBA" id="ARBA00008876"/>
    </source>
</evidence>
<evidence type="ECO:0000256" key="6">
    <source>
        <dbReference type="ARBA" id="ARBA00023239"/>
    </source>
</evidence>